<dbReference type="OrthoDB" id="73901at2759"/>
<gene>
    <name evidence="6" type="ORF">MAPG_11708</name>
</gene>
<feature type="region of interest" description="Disordered" evidence="5">
    <location>
        <begin position="121"/>
        <end position="140"/>
    </location>
</feature>
<keyword evidence="2 4" id="KW-1133">Transmembrane helix</keyword>
<reference evidence="6" key="3">
    <citation type="submission" date="2011-03" db="EMBL/GenBank/DDBJ databases">
        <title>Annotation of Magnaporthe poae ATCC 64411.</title>
        <authorList>
            <person name="Ma L.-J."/>
            <person name="Dead R."/>
            <person name="Young S.K."/>
            <person name="Zeng Q."/>
            <person name="Gargeya S."/>
            <person name="Fitzgerald M."/>
            <person name="Haas B."/>
            <person name="Abouelleil A."/>
            <person name="Alvarado L."/>
            <person name="Arachchi H.M."/>
            <person name="Berlin A."/>
            <person name="Brown A."/>
            <person name="Chapman S.B."/>
            <person name="Chen Z."/>
            <person name="Dunbar C."/>
            <person name="Freedman E."/>
            <person name="Gearin G."/>
            <person name="Gellesch M."/>
            <person name="Goldberg J."/>
            <person name="Griggs A."/>
            <person name="Gujja S."/>
            <person name="Heiman D."/>
            <person name="Howarth C."/>
            <person name="Larson L."/>
            <person name="Lui A."/>
            <person name="MacDonald P.J.P."/>
            <person name="Mehta T."/>
            <person name="Montmayeur A."/>
            <person name="Murphy C."/>
            <person name="Neiman D."/>
            <person name="Pearson M."/>
            <person name="Priest M."/>
            <person name="Roberts A."/>
            <person name="Saif S."/>
            <person name="Shea T."/>
            <person name="Shenoy N."/>
            <person name="Sisk P."/>
            <person name="Stolte C."/>
            <person name="Sykes S."/>
            <person name="Yandava C."/>
            <person name="Wortman J."/>
            <person name="Nusbaum C."/>
            <person name="Birren B."/>
        </authorList>
    </citation>
    <scope>NUCLEOTIDE SEQUENCE</scope>
    <source>
        <strain evidence="6">ATCC 64411</strain>
    </source>
</reference>
<comment type="caution">
    <text evidence="4">Lacks conserved residue(s) required for the propagation of feature annotation.</text>
</comment>
<comment type="subcellular location">
    <subcellularLocation>
        <location evidence="4">Membrane</location>
        <topology evidence="4">Multi-pass membrane protein</topology>
    </subcellularLocation>
</comment>
<reference evidence="7" key="5">
    <citation type="submission" date="2015-06" db="UniProtKB">
        <authorList>
            <consortium name="EnsemblFungi"/>
        </authorList>
    </citation>
    <scope>IDENTIFICATION</scope>
    <source>
        <strain evidence="7">ATCC 64411</strain>
    </source>
</reference>
<dbReference type="PANTHER" id="PTHR12483:SF120">
    <property type="entry name" value="HIGH-AFFINITY COPPER TRANSPORTER CTRA2"/>
    <property type="match status" value="1"/>
</dbReference>
<dbReference type="GO" id="GO:0005886">
    <property type="term" value="C:plasma membrane"/>
    <property type="evidence" value="ECO:0007669"/>
    <property type="project" value="TreeGrafter"/>
</dbReference>
<dbReference type="EMBL" id="ADBL01002904">
    <property type="status" value="NOT_ANNOTATED_CDS"/>
    <property type="molecule type" value="Genomic_DNA"/>
</dbReference>
<evidence type="ECO:0000256" key="3">
    <source>
        <dbReference type="ARBA" id="ARBA00023136"/>
    </source>
</evidence>
<dbReference type="InterPro" id="IPR007274">
    <property type="entry name" value="Cop_transporter"/>
</dbReference>
<evidence type="ECO:0000256" key="4">
    <source>
        <dbReference type="RuleBase" id="RU367022"/>
    </source>
</evidence>
<keyword evidence="8" id="KW-1185">Reference proteome</keyword>
<evidence type="ECO:0000313" key="8">
    <source>
        <dbReference type="Proteomes" id="UP000011715"/>
    </source>
</evidence>
<dbReference type="VEuPathDB" id="FungiDB:MAPG_11708"/>
<reference evidence="8" key="1">
    <citation type="submission" date="2010-05" db="EMBL/GenBank/DDBJ databases">
        <title>The genome sequence of Magnaporthe poae strain ATCC 64411.</title>
        <authorList>
            <person name="Ma L.-J."/>
            <person name="Dead R."/>
            <person name="Young S."/>
            <person name="Zeng Q."/>
            <person name="Koehrsen M."/>
            <person name="Alvarado L."/>
            <person name="Berlin A."/>
            <person name="Chapman S.B."/>
            <person name="Chen Z."/>
            <person name="Freedman E."/>
            <person name="Gellesch M."/>
            <person name="Goldberg J."/>
            <person name="Griggs A."/>
            <person name="Gujja S."/>
            <person name="Heilman E.R."/>
            <person name="Heiman D."/>
            <person name="Hepburn T."/>
            <person name="Howarth C."/>
            <person name="Jen D."/>
            <person name="Larson L."/>
            <person name="Mehta T."/>
            <person name="Neiman D."/>
            <person name="Pearson M."/>
            <person name="Roberts A."/>
            <person name="Saif S."/>
            <person name="Shea T."/>
            <person name="Shenoy N."/>
            <person name="Sisk P."/>
            <person name="Stolte C."/>
            <person name="Sykes S."/>
            <person name="Walk T."/>
            <person name="White J."/>
            <person name="Yandava C."/>
            <person name="Haas B."/>
            <person name="Nusbaum C."/>
            <person name="Birren B."/>
        </authorList>
    </citation>
    <scope>NUCLEOTIDE SEQUENCE [LARGE SCALE GENOMIC DNA]</scope>
    <source>
        <strain evidence="8">ATCC 64411 / 73-15</strain>
    </source>
</reference>
<protein>
    <recommendedName>
        <fullName evidence="4">Copper transport protein</fullName>
    </recommendedName>
</protein>
<organism evidence="7 8">
    <name type="scientific">Magnaporthiopsis poae (strain ATCC 64411 / 73-15)</name>
    <name type="common">Kentucky bluegrass fungus</name>
    <name type="synonym">Magnaporthe poae</name>
    <dbReference type="NCBI Taxonomy" id="644358"/>
    <lineage>
        <taxon>Eukaryota</taxon>
        <taxon>Fungi</taxon>
        <taxon>Dikarya</taxon>
        <taxon>Ascomycota</taxon>
        <taxon>Pezizomycotina</taxon>
        <taxon>Sordariomycetes</taxon>
        <taxon>Sordariomycetidae</taxon>
        <taxon>Magnaporthales</taxon>
        <taxon>Magnaporthaceae</taxon>
        <taxon>Magnaporthiopsis</taxon>
    </lineage>
</organism>
<keyword evidence="4" id="KW-0186">Copper</keyword>
<evidence type="ECO:0000313" key="7">
    <source>
        <dbReference type="EnsemblFungi" id="MAPG_11708T0"/>
    </source>
</evidence>
<dbReference type="Proteomes" id="UP000011715">
    <property type="component" value="Unassembled WGS sequence"/>
</dbReference>
<dbReference type="EMBL" id="GL876987">
    <property type="protein sequence ID" value="KLU92767.1"/>
    <property type="molecule type" value="Genomic_DNA"/>
</dbReference>
<keyword evidence="4" id="KW-0813">Transport</keyword>
<name>A0A0C4EFZ6_MAGP6</name>
<feature type="transmembrane region" description="Helical" evidence="4">
    <location>
        <begin position="345"/>
        <end position="366"/>
    </location>
</feature>
<feature type="transmembrane region" description="Helical" evidence="4">
    <location>
        <begin position="66"/>
        <end position="86"/>
    </location>
</feature>
<dbReference type="Pfam" id="PF04145">
    <property type="entry name" value="Ctr"/>
    <property type="match status" value="1"/>
</dbReference>
<reference evidence="7" key="4">
    <citation type="journal article" date="2015" name="G3 (Bethesda)">
        <title>Genome sequences of three phytopathogenic species of the Magnaporthaceae family of fungi.</title>
        <authorList>
            <person name="Okagaki L.H."/>
            <person name="Nunes C.C."/>
            <person name="Sailsbery J."/>
            <person name="Clay B."/>
            <person name="Brown D."/>
            <person name="John T."/>
            <person name="Oh Y."/>
            <person name="Young N."/>
            <person name="Fitzgerald M."/>
            <person name="Haas B.J."/>
            <person name="Zeng Q."/>
            <person name="Young S."/>
            <person name="Adiconis X."/>
            <person name="Fan L."/>
            <person name="Levin J.Z."/>
            <person name="Mitchell T.K."/>
            <person name="Okubara P.A."/>
            <person name="Farman M.L."/>
            <person name="Kohn L.M."/>
            <person name="Birren B."/>
            <person name="Ma L.-J."/>
            <person name="Dean R.A."/>
        </authorList>
    </citation>
    <scope>NUCLEOTIDE SEQUENCE</scope>
    <source>
        <strain evidence="7">ATCC 64411 / 73-15</strain>
    </source>
</reference>
<dbReference type="PANTHER" id="PTHR12483">
    <property type="entry name" value="SOLUTE CARRIER FAMILY 31 COPPER TRANSPORTERS"/>
    <property type="match status" value="1"/>
</dbReference>
<feature type="compositionally biased region" description="Basic and acidic residues" evidence="5">
    <location>
        <begin position="127"/>
        <end position="140"/>
    </location>
</feature>
<keyword evidence="4" id="KW-0187">Copper transport</keyword>
<accession>A0A0C4EFZ6</accession>
<feature type="transmembrane region" description="Helical" evidence="4">
    <location>
        <begin position="171"/>
        <end position="193"/>
    </location>
</feature>
<feature type="transmembrane region" description="Helical" evidence="4">
    <location>
        <begin position="227"/>
        <end position="248"/>
    </location>
</feature>
<evidence type="ECO:0000256" key="5">
    <source>
        <dbReference type="SAM" id="MobiDB-lite"/>
    </source>
</evidence>
<evidence type="ECO:0000256" key="1">
    <source>
        <dbReference type="ARBA" id="ARBA00022692"/>
    </source>
</evidence>
<keyword evidence="3 4" id="KW-0472">Membrane</keyword>
<keyword evidence="4" id="KW-0406">Ion transport</keyword>
<proteinExistence type="inferred from homology"/>
<dbReference type="eggNOG" id="ENOG502RWIA">
    <property type="taxonomic scope" value="Eukaryota"/>
</dbReference>
<keyword evidence="1 4" id="KW-0812">Transmembrane</keyword>
<evidence type="ECO:0000313" key="6">
    <source>
        <dbReference type="EMBL" id="KLU92767.1"/>
    </source>
</evidence>
<comment type="similarity">
    <text evidence="4">Belongs to the copper transporter (Ctr) (TC 1.A.56) family. SLC31A subfamily.</text>
</comment>
<dbReference type="GO" id="GO:0005375">
    <property type="term" value="F:copper ion transmembrane transporter activity"/>
    <property type="evidence" value="ECO:0007669"/>
    <property type="project" value="UniProtKB-UniRule"/>
</dbReference>
<dbReference type="STRING" id="644358.A0A0C4EFZ6"/>
<dbReference type="AlphaFoldDB" id="A0A0C4EFZ6"/>
<dbReference type="EnsemblFungi" id="MAPG_11708T0">
    <property type="protein sequence ID" value="MAPG_11708T0"/>
    <property type="gene ID" value="MAPG_11708"/>
</dbReference>
<sequence>MDGMDMPGMATIATPTGTQTAAPTIVIHNGDGGTTMGMSAMSMTFFHSASTPLFWDWWKPSGAQQYAATCVFLIVLAAVTRILFAVRPLIHARCRGSSGTRHYCLPLNQDKQTMTHHNATTEELLPSDDKTGGLNEKDPETVAPKAATGIASRWWNSATVGERLLRASCEAVLVCLGYFLMLAVMTMNIGYFVSVLSDPASQFLQGLCRRDGPCPGAVKLTRTTARLWLYGPLAAAQYYLIGLGYLPYDPLCAESCLRSLMSYTLSCTPSMDMAGGSGGGHSMSHDAAGMLRRRRPVPHLAGVVLGASDRELNAASIVNTAVYLMQWNVLGSVVDESKTESKYSLVVILAAIATPVLLTCLGHLPFGAAVMDKVWPYAVYLSIIGKH</sequence>
<evidence type="ECO:0000256" key="2">
    <source>
        <dbReference type="ARBA" id="ARBA00022989"/>
    </source>
</evidence>
<reference evidence="6" key="2">
    <citation type="submission" date="2010-05" db="EMBL/GenBank/DDBJ databases">
        <title>The Genome Sequence of Magnaporthe poae strain ATCC 64411.</title>
        <authorList>
            <consortium name="The Broad Institute Genome Sequencing Platform"/>
            <consortium name="Broad Institute Genome Sequencing Center for Infectious Disease"/>
            <person name="Ma L.-J."/>
            <person name="Dead R."/>
            <person name="Young S."/>
            <person name="Zeng Q."/>
            <person name="Koehrsen M."/>
            <person name="Alvarado L."/>
            <person name="Berlin A."/>
            <person name="Chapman S.B."/>
            <person name="Chen Z."/>
            <person name="Freedman E."/>
            <person name="Gellesch M."/>
            <person name="Goldberg J."/>
            <person name="Griggs A."/>
            <person name="Gujja S."/>
            <person name="Heilman E.R."/>
            <person name="Heiman D."/>
            <person name="Hepburn T."/>
            <person name="Howarth C."/>
            <person name="Jen D."/>
            <person name="Larson L."/>
            <person name="Mehta T."/>
            <person name="Neiman D."/>
            <person name="Pearson M."/>
            <person name="Roberts A."/>
            <person name="Saif S."/>
            <person name="Shea T."/>
            <person name="Shenoy N."/>
            <person name="Sisk P."/>
            <person name="Stolte C."/>
            <person name="Sykes S."/>
            <person name="Walk T."/>
            <person name="White J."/>
            <person name="Yandava C."/>
            <person name="Haas B."/>
            <person name="Nusbaum C."/>
            <person name="Birren B."/>
        </authorList>
    </citation>
    <scope>NUCLEOTIDE SEQUENCE</scope>
    <source>
        <strain evidence="6">ATCC 64411</strain>
    </source>
</reference>